<dbReference type="SUPFAM" id="SSF88659">
    <property type="entry name" value="Sigma3 and sigma4 domains of RNA polymerase sigma factors"/>
    <property type="match status" value="1"/>
</dbReference>
<dbReference type="Pfam" id="PF08281">
    <property type="entry name" value="Sigma70_r4_2"/>
    <property type="match status" value="1"/>
</dbReference>
<dbReference type="InterPro" id="IPR013325">
    <property type="entry name" value="RNA_pol_sigma_r2"/>
</dbReference>
<keyword evidence="2" id="KW-0805">Transcription regulation</keyword>
<evidence type="ECO:0000256" key="3">
    <source>
        <dbReference type="ARBA" id="ARBA00023082"/>
    </source>
</evidence>
<accession>A0A292ZA54</accession>
<dbReference type="GO" id="GO:0003677">
    <property type="term" value="F:DNA binding"/>
    <property type="evidence" value="ECO:0007669"/>
    <property type="project" value="InterPro"/>
</dbReference>
<dbReference type="GO" id="GO:0006352">
    <property type="term" value="P:DNA-templated transcription initiation"/>
    <property type="evidence" value="ECO:0007669"/>
    <property type="project" value="InterPro"/>
</dbReference>
<dbReference type="EMBL" id="BMDU01000002">
    <property type="protein sequence ID" value="GFZ86052.1"/>
    <property type="molecule type" value="Genomic_DNA"/>
</dbReference>
<evidence type="ECO:0000256" key="2">
    <source>
        <dbReference type="ARBA" id="ARBA00023015"/>
    </source>
</evidence>
<protein>
    <submittedName>
        <fullName evidence="9">RNA polymerase sigma factor</fullName>
    </submittedName>
    <submittedName>
        <fullName evidence="8">RNA polymerase sigma-54 factor RpoN</fullName>
    </submittedName>
</protein>
<keyword evidence="3" id="KW-0731">Sigma factor</keyword>
<evidence type="ECO:0000259" key="7">
    <source>
        <dbReference type="Pfam" id="PF22029"/>
    </source>
</evidence>
<evidence type="ECO:0000313" key="10">
    <source>
        <dbReference type="Proteomes" id="UP000221538"/>
    </source>
</evidence>
<name>A0A292ZA54_SPHSA</name>
<dbReference type="Gene3D" id="1.10.1740.10">
    <property type="match status" value="1"/>
</dbReference>
<evidence type="ECO:0000313" key="9">
    <source>
        <dbReference type="EMBL" id="GFZ86052.1"/>
    </source>
</evidence>
<dbReference type="PANTHER" id="PTHR43133:SF25">
    <property type="entry name" value="RNA POLYMERASE SIGMA FACTOR RFAY-RELATED"/>
    <property type="match status" value="1"/>
</dbReference>
<evidence type="ECO:0000256" key="4">
    <source>
        <dbReference type="ARBA" id="ARBA00023163"/>
    </source>
</evidence>
<dbReference type="Proteomes" id="UP000221538">
    <property type="component" value="Unassembled WGS sequence"/>
</dbReference>
<dbReference type="RefSeq" id="WP_082718654.1">
    <property type="nucleotide sequence ID" value="NZ_BATN01000039.1"/>
</dbReference>
<gene>
    <name evidence="9" type="ORF">GCM10019071_14270</name>
    <name evidence="8" type="ORF">SFOMI_0210</name>
</gene>
<reference evidence="8" key="5">
    <citation type="submission" date="2017-10" db="EMBL/GenBank/DDBJ databases">
        <authorList>
            <person name="Banno H."/>
            <person name="Chua N.-H."/>
        </authorList>
    </citation>
    <scope>NUCLEOTIDE SEQUENCE</scope>
    <source>
        <strain evidence="8">OMI</strain>
    </source>
</reference>
<reference evidence="9" key="3">
    <citation type="journal article" date="2014" name="Int. J. Syst. Evol. Microbiol.">
        <title>Complete genome of a new Firmicutes species belonging to the dominant human colonic microbiota ('Ruminococcus bicirculans') reveals two chromosomes and a selective capacity to utilize plant glucans.</title>
        <authorList>
            <consortium name="NISC Comparative Sequencing Program"/>
            <person name="Wegmann U."/>
            <person name="Louis P."/>
            <person name="Goesmann A."/>
            <person name="Henrissat B."/>
            <person name="Duncan S.H."/>
            <person name="Flint H.J."/>
        </authorList>
    </citation>
    <scope>NUCLEOTIDE SEQUENCE</scope>
    <source>
        <strain evidence="9">CCM 7327</strain>
    </source>
</reference>
<feature type="region of interest" description="Disordered" evidence="5">
    <location>
        <begin position="156"/>
        <end position="176"/>
    </location>
</feature>
<dbReference type="Proteomes" id="UP000628109">
    <property type="component" value="Unassembled WGS sequence"/>
</dbReference>
<dbReference type="InterPro" id="IPR014284">
    <property type="entry name" value="RNA_pol_sigma-70_dom"/>
</dbReference>
<evidence type="ECO:0000313" key="11">
    <source>
        <dbReference type="Proteomes" id="UP000628109"/>
    </source>
</evidence>
<dbReference type="NCBIfam" id="NF009164">
    <property type="entry name" value="PRK12511.1"/>
    <property type="match status" value="1"/>
</dbReference>
<sequence length="176" mass="19948">MAMMDEGSGIRDDLVAMRRYARSLTRDEQDADDVVQDAIVRAIERQETFQPDRDRRRWLLAIVHNVFFSAKRREASEARRNSRFAETLVDRLEPGQEEHARLVQIARQFAALPEHHRAVLHLTAIEGFSYQQAAETLGVPVGTVMSRLARARAALREREQGQQGATGLRLIGGSDD</sequence>
<evidence type="ECO:0000256" key="1">
    <source>
        <dbReference type="ARBA" id="ARBA00010641"/>
    </source>
</evidence>
<evidence type="ECO:0000256" key="5">
    <source>
        <dbReference type="SAM" id="MobiDB-lite"/>
    </source>
</evidence>
<reference evidence="8 10" key="1">
    <citation type="journal article" date="2013" name="Biodegradation">
        <title>Occurrence of 4-tert-butylphenol (4-t-BP) biodegradation in an aquatic sample caused by the presence of Spirodela polyrrhiza and isolation of a 4-t-BP-utilizing bacterium.</title>
        <authorList>
            <person name="Ogata Y."/>
            <person name="Toyama T."/>
            <person name="Yu N."/>
            <person name="Wang X."/>
            <person name="Sei K."/>
            <person name="Ike M."/>
        </authorList>
    </citation>
    <scope>NUCLEOTIDE SEQUENCE [LARGE SCALE GENOMIC DNA]</scope>
    <source>
        <strain evidence="8 10">OMI</strain>
    </source>
</reference>
<evidence type="ECO:0000313" key="8">
    <source>
        <dbReference type="EMBL" id="GAY19690.1"/>
    </source>
</evidence>
<dbReference type="InterPro" id="IPR013249">
    <property type="entry name" value="RNA_pol_sigma70_r4_t2"/>
</dbReference>
<dbReference type="GO" id="GO:0016987">
    <property type="term" value="F:sigma factor activity"/>
    <property type="evidence" value="ECO:0007669"/>
    <property type="project" value="UniProtKB-KW"/>
</dbReference>
<comment type="caution">
    <text evidence="8">The sequence shown here is derived from an EMBL/GenBank/DDBJ whole genome shotgun (WGS) entry which is preliminary data.</text>
</comment>
<keyword evidence="4" id="KW-0804">Transcription</keyword>
<organism evidence="8 10">
    <name type="scientific">Sphingobium fuliginis (strain ATCC 27551)</name>
    <dbReference type="NCBI Taxonomy" id="336203"/>
    <lineage>
        <taxon>Bacteria</taxon>
        <taxon>Pseudomonadati</taxon>
        <taxon>Pseudomonadota</taxon>
        <taxon>Alphaproteobacteria</taxon>
        <taxon>Sphingomonadales</taxon>
        <taxon>Sphingomonadaceae</taxon>
        <taxon>Sphingobium</taxon>
    </lineage>
</organism>
<evidence type="ECO:0000259" key="6">
    <source>
        <dbReference type="Pfam" id="PF08281"/>
    </source>
</evidence>
<reference evidence="11" key="6">
    <citation type="journal article" date="2019" name="Int. J. Syst. Evol. Microbiol.">
        <title>The Global Catalogue of Microorganisms (GCM) 10K type strain sequencing project: providing services to taxonomists for standard genome sequencing and annotation.</title>
        <authorList>
            <consortium name="The Broad Institute Genomics Platform"/>
            <consortium name="The Broad Institute Genome Sequencing Center for Infectious Disease"/>
            <person name="Wu L."/>
            <person name="Ma J."/>
        </authorList>
    </citation>
    <scope>NUCLEOTIDE SEQUENCE [LARGE SCALE GENOMIC DNA]</scope>
    <source>
        <strain evidence="11">CCM 7327</strain>
    </source>
</reference>
<feature type="domain" description="PhyR sigma2" evidence="7">
    <location>
        <begin position="10"/>
        <end position="64"/>
    </location>
</feature>
<dbReference type="NCBIfam" id="TIGR02937">
    <property type="entry name" value="sigma70-ECF"/>
    <property type="match status" value="1"/>
</dbReference>
<dbReference type="SUPFAM" id="SSF88946">
    <property type="entry name" value="Sigma2 domain of RNA polymerase sigma factors"/>
    <property type="match status" value="1"/>
</dbReference>
<reference evidence="8" key="4">
    <citation type="submission" date="2017-10" db="EMBL/GenBank/DDBJ databases">
        <title>Bioaugmenting a lab-scale membrane bioreactor with Sphingobium fuliginis OMI to degrade 4-tert-butylphenol.</title>
        <authorList>
            <person name="Takada K."/>
            <person name="Shiba T."/>
            <person name="Soda S."/>
            <person name="Inoue D."/>
            <person name="Miyake M."/>
            <person name="Eguchi M."/>
            <person name="Ike M."/>
        </authorList>
    </citation>
    <scope>NUCLEOTIDE SEQUENCE</scope>
    <source>
        <strain evidence="8">OMI</strain>
    </source>
</reference>
<dbReference type="Gene3D" id="1.10.10.10">
    <property type="entry name" value="Winged helix-like DNA-binding domain superfamily/Winged helix DNA-binding domain"/>
    <property type="match status" value="1"/>
</dbReference>
<keyword evidence="11" id="KW-1185">Reference proteome</keyword>
<dbReference type="InterPro" id="IPR039425">
    <property type="entry name" value="RNA_pol_sigma-70-like"/>
</dbReference>
<reference evidence="9" key="7">
    <citation type="submission" date="2024-05" db="EMBL/GenBank/DDBJ databases">
        <authorList>
            <person name="Sun Q."/>
            <person name="Sedlacek I."/>
        </authorList>
    </citation>
    <scope>NUCLEOTIDE SEQUENCE</scope>
    <source>
        <strain evidence="9">CCM 7327</strain>
    </source>
</reference>
<comment type="similarity">
    <text evidence="1">Belongs to the sigma-70 factor family. ECF subfamily.</text>
</comment>
<dbReference type="InterPro" id="IPR053866">
    <property type="entry name" value="PhyR_sigma2"/>
</dbReference>
<dbReference type="EMBL" id="BEWI01000030">
    <property type="protein sequence ID" value="GAY19690.1"/>
    <property type="molecule type" value="Genomic_DNA"/>
</dbReference>
<dbReference type="Pfam" id="PF22029">
    <property type="entry name" value="PhyR_sigma2"/>
    <property type="match status" value="1"/>
</dbReference>
<dbReference type="InterPro" id="IPR013324">
    <property type="entry name" value="RNA_pol_sigma_r3/r4-like"/>
</dbReference>
<reference evidence="8 10" key="2">
    <citation type="journal article" date="2013" name="Environ. Sci. Technol.">
        <title>The 4-tert-butylphenol-utilizing bacterium Sphingobium fuliginis OMI can degrade bisphenols via phenolic ring hydroxylation and meta-cleavage pathway.</title>
        <authorList>
            <person name="Ogata Y."/>
            <person name="Goda S."/>
            <person name="Toyama T."/>
            <person name="Sei K."/>
            <person name="Ike M."/>
        </authorList>
    </citation>
    <scope>NUCLEOTIDE SEQUENCE [LARGE SCALE GENOMIC DNA]</scope>
    <source>
        <strain evidence="8 10">OMI</strain>
    </source>
</reference>
<proteinExistence type="inferred from homology"/>
<dbReference type="InterPro" id="IPR036388">
    <property type="entry name" value="WH-like_DNA-bd_sf"/>
</dbReference>
<dbReference type="AlphaFoldDB" id="A0A292ZA54"/>
<dbReference type="PANTHER" id="PTHR43133">
    <property type="entry name" value="RNA POLYMERASE ECF-TYPE SIGMA FACTO"/>
    <property type="match status" value="1"/>
</dbReference>
<feature type="domain" description="RNA polymerase sigma factor 70 region 4 type 2" evidence="6">
    <location>
        <begin position="103"/>
        <end position="155"/>
    </location>
</feature>